<sequence>MSMPEAVHQICAPQDFSRGFAAIAHAKRGDIEGVQIVIDEANERNRLAELTFASLFALADIFKLHMGDEFEKQMVDLAAHAASFGDITLPDDEG</sequence>
<gene>
    <name evidence="1" type="ORF">G9444_1378</name>
</gene>
<organism evidence="1 2">
    <name type="scientific">Rhodococcus erythropolis</name>
    <name type="common">Arthrobacter picolinophilus</name>
    <dbReference type="NCBI Taxonomy" id="1833"/>
    <lineage>
        <taxon>Bacteria</taxon>
        <taxon>Bacillati</taxon>
        <taxon>Actinomycetota</taxon>
        <taxon>Actinomycetes</taxon>
        <taxon>Mycobacteriales</taxon>
        <taxon>Nocardiaceae</taxon>
        <taxon>Rhodococcus</taxon>
        <taxon>Rhodococcus erythropolis group</taxon>
    </lineage>
</organism>
<dbReference type="Proteomes" id="UP000502345">
    <property type="component" value="Chromosome"/>
</dbReference>
<evidence type="ECO:0000313" key="2">
    <source>
        <dbReference type="Proteomes" id="UP000502345"/>
    </source>
</evidence>
<dbReference type="EMBL" id="CP050124">
    <property type="protein sequence ID" value="QIP38622.1"/>
    <property type="molecule type" value="Genomic_DNA"/>
</dbReference>
<reference evidence="1 2" key="1">
    <citation type="submission" date="2020-03" db="EMBL/GenBank/DDBJ databases">
        <title>Screen low temperature-resistant strains for efficient degradation of petroleum hydrocarbons under the low temperature.</title>
        <authorList>
            <person name="Wang Y."/>
            <person name="Chen J."/>
        </authorList>
    </citation>
    <scope>NUCLEOTIDE SEQUENCE [LARGE SCALE GENOMIC DNA]</scope>
    <source>
        <strain evidence="1 2">KB1</strain>
    </source>
</reference>
<name>A0A6G9CP41_RHOER</name>
<evidence type="ECO:0000313" key="1">
    <source>
        <dbReference type="EMBL" id="QIP38622.1"/>
    </source>
</evidence>
<accession>A0A6G9CP41</accession>
<dbReference type="RefSeq" id="WP_166501953.1">
    <property type="nucleotide sequence ID" value="NZ_CP050124.1"/>
</dbReference>
<dbReference type="AlphaFoldDB" id="A0A6G9CP41"/>
<protein>
    <submittedName>
        <fullName evidence="1">Uncharacterized protein</fullName>
    </submittedName>
</protein>
<proteinExistence type="predicted"/>